<keyword evidence="2" id="KW-1185">Reference proteome</keyword>
<gene>
    <name evidence="1" type="ORF">LOK49_LG01G00008</name>
</gene>
<proteinExistence type="predicted"/>
<reference evidence="1 2" key="1">
    <citation type="journal article" date="2022" name="Plant J.">
        <title>Chromosome-level genome of Camellia lanceoleosa provides a valuable resource for understanding genome evolution and self-incompatibility.</title>
        <authorList>
            <person name="Gong W."/>
            <person name="Xiao S."/>
            <person name="Wang L."/>
            <person name="Liao Z."/>
            <person name="Chang Y."/>
            <person name="Mo W."/>
            <person name="Hu G."/>
            <person name="Li W."/>
            <person name="Zhao G."/>
            <person name="Zhu H."/>
            <person name="Hu X."/>
            <person name="Ji K."/>
            <person name="Xiang X."/>
            <person name="Song Q."/>
            <person name="Yuan D."/>
            <person name="Jin S."/>
            <person name="Zhang L."/>
        </authorList>
    </citation>
    <scope>NUCLEOTIDE SEQUENCE [LARGE SCALE GENOMIC DNA]</scope>
    <source>
        <strain evidence="1">SQ_2022a</strain>
    </source>
</reference>
<evidence type="ECO:0000313" key="2">
    <source>
        <dbReference type="Proteomes" id="UP001060215"/>
    </source>
</evidence>
<comment type="caution">
    <text evidence="1">The sequence shown here is derived from an EMBL/GenBank/DDBJ whole genome shotgun (WGS) entry which is preliminary data.</text>
</comment>
<dbReference type="EMBL" id="CM045758">
    <property type="protein sequence ID" value="KAI8030124.1"/>
    <property type="molecule type" value="Genomic_DNA"/>
</dbReference>
<name>A0ACC0IXU4_9ERIC</name>
<evidence type="ECO:0000313" key="1">
    <source>
        <dbReference type="EMBL" id="KAI8030124.1"/>
    </source>
</evidence>
<sequence length="452" mass="49219">MNQGGGGGGGGGSGNNGRKKIFGTPPNNRRKDRRDEEEVLLLFREMHKQEKDCTVSLLQPVSDEFEANGNYPLYRMASVKKGSGGGGGGYEFLADQSGKNDYDWLKTPPATPLFPSLEMEANSPQLFVQREIPIIQPLSRFSGNSVTTKQSSGICKSPNTKQKGPPRSVTPSERSSVLTQATKCKQLPSNQKLNQLSNANHNSRRANLASTTATKPMNQQRESPQNFLASNLSKSMLGPSDSKMKPRSRVSPLVRSSIPAQIPVFSDQAPPNLRTERSSSASRGRYENQTLANIHQKTEPVPKTRRQSCSPSVTRGRKVEPKPENTSTTGAITTATATATTITETATTISQKGRIQLAGNGTQILGSRMVDKFMNARKSIAEERETKLKFHGSINESSGFVRTMMSKSSLDMALKHMDVKRDPANFHRASTNSGRHHAVRSTPSSYSPSEAA</sequence>
<organism evidence="1 2">
    <name type="scientific">Camellia lanceoleosa</name>
    <dbReference type="NCBI Taxonomy" id="1840588"/>
    <lineage>
        <taxon>Eukaryota</taxon>
        <taxon>Viridiplantae</taxon>
        <taxon>Streptophyta</taxon>
        <taxon>Embryophyta</taxon>
        <taxon>Tracheophyta</taxon>
        <taxon>Spermatophyta</taxon>
        <taxon>Magnoliopsida</taxon>
        <taxon>eudicotyledons</taxon>
        <taxon>Gunneridae</taxon>
        <taxon>Pentapetalae</taxon>
        <taxon>asterids</taxon>
        <taxon>Ericales</taxon>
        <taxon>Theaceae</taxon>
        <taxon>Camellia</taxon>
    </lineage>
</organism>
<accession>A0ACC0IXU4</accession>
<dbReference type="Proteomes" id="UP001060215">
    <property type="component" value="Chromosome 1"/>
</dbReference>
<protein>
    <submittedName>
        <fullName evidence="1">Uncharacterized protein</fullName>
    </submittedName>
</protein>